<evidence type="ECO:0000256" key="1">
    <source>
        <dbReference type="SAM" id="Phobius"/>
    </source>
</evidence>
<dbReference type="AlphaFoldDB" id="A0AAU8MYK2"/>
<protein>
    <recommendedName>
        <fullName evidence="3">DUF2306 domain-containing protein</fullName>
    </recommendedName>
</protein>
<keyword evidence="1" id="KW-0472">Membrane</keyword>
<accession>A0AAU8MYK2</accession>
<feature type="transmembrane region" description="Helical" evidence="1">
    <location>
        <begin position="42"/>
        <end position="60"/>
    </location>
</feature>
<organism evidence="2">
    <name type="scientific">Lysobacter firmicutimachus</name>
    <dbReference type="NCBI Taxonomy" id="1792846"/>
    <lineage>
        <taxon>Bacteria</taxon>
        <taxon>Pseudomonadati</taxon>
        <taxon>Pseudomonadota</taxon>
        <taxon>Gammaproteobacteria</taxon>
        <taxon>Lysobacterales</taxon>
        <taxon>Lysobacteraceae</taxon>
        <taxon>Lysobacter</taxon>
    </lineage>
</organism>
<feature type="transmembrane region" description="Helical" evidence="1">
    <location>
        <begin position="12"/>
        <end position="30"/>
    </location>
</feature>
<evidence type="ECO:0000313" key="2">
    <source>
        <dbReference type="EMBL" id="XCO76303.1"/>
    </source>
</evidence>
<keyword evidence="1" id="KW-0812">Transmembrane</keyword>
<feature type="transmembrane region" description="Helical" evidence="1">
    <location>
        <begin position="130"/>
        <end position="147"/>
    </location>
</feature>
<feature type="transmembrane region" description="Helical" evidence="1">
    <location>
        <begin position="167"/>
        <end position="186"/>
    </location>
</feature>
<reference evidence="2" key="1">
    <citation type="submission" date="2024-06" db="EMBL/GenBank/DDBJ databases">
        <authorList>
            <person name="Li S."/>
        </authorList>
    </citation>
    <scope>NUCLEOTIDE SEQUENCE</scope>
    <source>
        <strain evidence="2">SR10</strain>
    </source>
</reference>
<proteinExistence type="predicted"/>
<feature type="transmembrane region" description="Helical" evidence="1">
    <location>
        <begin position="72"/>
        <end position="92"/>
    </location>
</feature>
<name>A0AAU8MYK2_9GAMM</name>
<sequence length="236" mass="25492">MLSVYDWIKTLHIAVGVIALIGFWSAGLARKGSPLHRRAGQIFLSAMTGILITGVPMAAYKLERGHPVTAAFLGYLLVITATGVWTGWRAIADKRDVRRYTGPAYVALAGLSLLSGAAILALGLRVGAPLLTGFSSIGLFVGADLLLKRLRRERLAARPRWWLIEHYTAMIGNGIATHIAFLGIGLPRLFPAIDGAALHYAAWFGPLAVAIGAKLWFDRRWRAPQATAMRAQAQTG</sequence>
<gene>
    <name evidence="2" type="ORF">ABU614_05805</name>
</gene>
<feature type="transmembrane region" description="Helical" evidence="1">
    <location>
        <begin position="198"/>
        <end position="217"/>
    </location>
</feature>
<feature type="transmembrane region" description="Helical" evidence="1">
    <location>
        <begin position="104"/>
        <end position="124"/>
    </location>
</feature>
<evidence type="ECO:0008006" key="3">
    <source>
        <dbReference type="Google" id="ProtNLM"/>
    </source>
</evidence>
<dbReference type="EMBL" id="CP159925">
    <property type="protein sequence ID" value="XCO76303.1"/>
    <property type="molecule type" value="Genomic_DNA"/>
</dbReference>
<keyword evidence="1" id="KW-1133">Transmembrane helix</keyword>
<dbReference type="RefSeq" id="WP_363799671.1">
    <property type="nucleotide sequence ID" value="NZ_CP159925.1"/>
</dbReference>